<feature type="binding site" evidence="13">
    <location>
        <begin position="148"/>
        <end position="155"/>
    </location>
    <ligand>
        <name>ATP</name>
        <dbReference type="ChEBI" id="CHEBI:30616"/>
    </ligand>
</feature>
<dbReference type="GO" id="GO:0007018">
    <property type="term" value="P:microtubule-based movement"/>
    <property type="evidence" value="ECO:0007669"/>
    <property type="project" value="InterPro"/>
</dbReference>
<name>A0A8H7F6D7_AGABI</name>
<evidence type="ECO:0000256" key="10">
    <source>
        <dbReference type="ARBA" id="ARBA00023212"/>
    </source>
</evidence>
<evidence type="ECO:0000256" key="14">
    <source>
        <dbReference type="SAM" id="Coils"/>
    </source>
</evidence>
<keyword evidence="2" id="KW-0963">Cytoplasm</keyword>
<dbReference type="GO" id="GO:0005524">
    <property type="term" value="F:ATP binding"/>
    <property type="evidence" value="ECO:0007669"/>
    <property type="project" value="UniProtKB-UniRule"/>
</dbReference>
<dbReference type="InterPro" id="IPR047149">
    <property type="entry name" value="KIF11-like"/>
</dbReference>
<evidence type="ECO:0000313" key="18">
    <source>
        <dbReference type="Proteomes" id="UP000629468"/>
    </source>
</evidence>
<dbReference type="SMART" id="SM00129">
    <property type="entry name" value="KISc"/>
    <property type="match status" value="1"/>
</dbReference>
<feature type="compositionally biased region" description="Polar residues" evidence="15">
    <location>
        <begin position="1066"/>
        <end position="1079"/>
    </location>
</feature>
<dbReference type="InterPro" id="IPR047241">
    <property type="entry name" value="KIF11-like_kin_motor_dom"/>
</dbReference>
<evidence type="ECO:0000256" key="6">
    <source>
        <dbReference type="ARBA" id="ARBA00022776"/>
    </source>
</evidence>
<evidence type="ECO:0000256" key="13">
    <source>
        <dbReference type="PROSITE-ProRule" id="PRU00283"/>
    </source>
</evidence>
<dbReference type="PROSITE" id="PS50067">
    <property type="entry name" value="KINESIN_MOTOR_2"/>
    <property type="match status" value="1"/>
</dbReference>
<evidence type="ECO:0000313" key="17">
    <source>
        <dbReference type="EMBL" id="KAF7778706.1"/>
    </source>
</evidence>
<evidence type="ECO:0000256" key="5">
    <source>
        <dbReference type="ARBA" id="ARBA00022741"/>
    </source>
</evidence>
<evidence type="ECO:0000256" key="12">
    <source>
        <dbReference type="ARBA" id="ARBA00034704"/>
    </source>
</evidence>
<dbReference type="GO" id="GO:0051301">
    <property type="term" value="P:cell division"/>
    <property type="evidence" value="ECO:0007669"/>
    <property type="project" value="UniProtKB-KW"/>
</dbReference>
<dbReference type="InterPro" id="IPR027417">
    <property type="entry name" value="P-loop_NTPase"/>
</dbReference>
<dbReference type="Gene3D" id="3.40.850.10">
    <property type="entry name" value="Kinesin motor domain"/>
    <property type="match status" value="1"/>
</dbReference>
<keyword evidence="8 14" id="KW-0175">Coiled coil</keyword>
<comment type="subcellular location">
    <subcellularLocation>
        <location evidence="1">Cytoplasm</location>
        <location evidence="1">Cytoskeleton</location>
    </subcellularLocation>
</comment>
<dbReference type="InterPro" id="IPR001752">
    <property type="entry name" value="Kinesin_motor_dom"/>
</dbReference>
<feature type="region of interest" description="Disordered" evidence="15">
    <location>
        <begin position="30"/>
        <end position="49"/>
    </location>
</feature>
<feature type="domain" description="Kinesin motor" evidence="16">
    <location>
        <begin position="54"/>
        <end position="415"/>
    </location>
</feature>
<evidence type="ECO:0000256" key="11">
    <source>
        <dbReference type="ARBA" id="ARBA00023306"/>
    </source>
</evidence>
<dbReference type="GO" id="GO:0072686">
    <property type="term" value="C:mitotic spindle"/>
    <property type="evidence" value="ECO:0007669"/>
    <property type="project" value="TreeGrafter"/>
</dbReference>
<dbReference type="Pfam" id="PF00225">
    <property type="entry name" value="Kinesin"/>
    <property type="match status" value="1"/>
</dbReference>
<keyword evidence="6" id="KW-0498">Mitosis</keyword>
<keyword evidence="3" id="KW-0132">Cell division</keyword>
<comment type="caution">
    <text evidence="17">The sequence shown here is derived from an EMBL/GenBank/DDBJ whole genome shotgun (WGS) entry which is preliminary data.</text>
</comment>
<dbReference type="GO" id="GO:0008017">
    <property type="term" value="F:microtubule binding"/>
    <property type="evidence" value="ECO:0007669"/>
    <property type="project" value="InterPro"/>
</dbReference>
<dbReference type="CDD" id="cd01364">
    <property type="entry name" value="KISc_BimC_Eg5"/>
    <property type="match status" value="1"/>
</dbReference>
<evidence type="ECO:0000256" key="8">
    <source>
        <dbReference type="ARBA" id="ARBA00023054"/>
    </source>
</evidence>
<evidence type="ECO:0000256" key="2">
    <source>
        <dbReference type="ARBA" id="ARBA00022490"/>
    </source>
</evidence>
<dbReference type="FunFam" id="3.40.850.10:FF:000051">
    <property type="entry name" value="Kinesin-like protein bimC"/>
    <property type="match status" value="1"/>
</dbReference>
<evidence type="ECO:0000256" key="4">
    <source>
        <dbReference type="ARBA" id="ARBA00022701"/>
    </source>
</evidence>
<feature type="coiled-coil region" evidence="14">
    <location>
        <begin position="757"/>
        <end position="784"/>
    </location>
</feature>
<evidence type="ECO:0000256" key="3">
    <source>
        <dbReference type="ARBA" id="ARBA00022618"/>
    </source>
</evidence>
<feature type="region of interest" description="Disordered" evidence="15">
    <location>
        <begin position="1"/>
        <end position="24"/>
    </location>
</feature>
<dbReference type="InterPro" id="IPR036961">
    <property type="entry name" value="Kinesin_motor_dom_sf"/>
</dbReference>
<dbReference type="GO" id="GO:0008574">
    <property type="term" value="F:plus-end-directed microtubule motor activity"/>
    <property type="evidence" value="ECO:0007669"/>
    <property type="project" value="TreeGrafter"/>
</dbReference>
<dbReference type="PANTHER" id="PTHR47970:SF12">
    <property type="entry name" value="KINESIN FAMILY MEMBER 11"/>
    <property type="match status" value="1"/>
</dbReference>
<keyword evidence="11" id="KW-0131">Cell cycle</keyword>
<keyword evidence="4" id="KW-0493">Microtubule</keyword>
<dbReference type="PROSITE" id="PS00411">
    <property type="entry name" value="KINESIN_MOTOR_1"/>
    <property type="match status" value="1"/>
</dbReference>
<dbReference type="GO" id="GO:0000073">
    <property type="term" value="P:initial mitotic spindle pole body separation"/>
    <property type="evidence" value="ECO:0007669"/>
    <property type="project" value="UniProtKB-ARBA"/>
</dbReference>
<proteinExistence type="inferred from homology"/>
<organism evidence="17 18">
    <name type="scientific">Agaricus bisporus var. burnettii</name>
    <dbReference type="NCBI Taxonomy" id="192524"/>
    <lineage>
        <taxon>Eukaryota</taxon>
        <taxon>Fungi</taxon>
        <taxon>Dikarya</taxon>
        <taxon>Basidiomycota</taxon>
        <taxon>Agaricomycotina</taxon>
        <taxon>Agaricomycetes</taxon>
        <taxon>Agaricomycetidae</taxon>
        <taxon>Agaricales</taxon>
        <taxon>Agaricineae</taxon>
        <taxon>Agaricaceae</taxon>
        <taxon>Agaricus</taxon>
    </lineage>
</organism>
<feature type="region of interest" description="Disordered" evidence="15">
    <location>
        <begin position="1053"/>
        <end position="1157"/>
    </location>
</feature>
<dbReference type="AlphaFoldDB" id="A0A8H7F6D7"/>
<comment type="similarity">
    <text evidence="12">Belongs to the TRAFAC class myosin-kinesin ATPase superfamily. Kinesin family. KIN-5/BimC subfamily.</text>
</comment>
<protein>
    <recommendedName>
        <fullName evidence="16">Kinesin motor domain-containing protein</fullName>
    </recommendedName>
</protein>
<dbReference type="SUPFAM" id="SSF52540">
    <property type="entry name" value="P-loop containing nucleoside triphosphate hydrolases"/>
    <property type="match status" value="1"/>
</dbReference>
<keyword evidence="7 13" id="KW-0067">ATP-binding</keyword>
<evidence type="ECO:0000259" key="16">
    <source>
        <dbReference type="PROSITE" id="PS50067"/>
    </source>
</evidence>
<reference evidence="17 18" key="1">
    <citation type="journal article" name="Sci. Rep.">
        <title>Telomere-to-telomere assembled and centromere annotated genomes of the two main subspecies of the button mushroom Agaricus bisporus reveal especially polymorphic chromosome ends.</title>
        <authorList>
            <person name="Sonnenberg A.S.M."/>
            <person name="Sedaghat-Telgerd N."/>
            <person name="Lavrijssen B."/>
            <person name="Ohm R.A."/>
            <person name="Hendrickx P.M."/>
            <person name="Scholtmeijer K."/>
            <person name="Baars J.J.P."/>
            <person name="van Peer A."/>
        </authorList>
    </citation>
    <scope>NUCLEOTIDE SEQUENCE [LARGE SCALE GENOMIC DNA]</scope>
    <source>
        <strain evidence="17 18">H119_p4</strain>
    </source>
</reference>
<evidence type="ECO:0000256" key="7">
    <source>
        <dbReference type="ARBA" id="ARBA00022840"/>
    </source>
</evidence>
<evidence type="ECO:0000256" key="15">
    <source>
        <dbReference type="SAM" id="MobiDB-lite"/>
    </source>
</evidence>
<dbReference type="PRINTS" id="PR00380">
    <property type="entry name" value="KINESINHEAVY"/>
</dbReference>
<dbReference type="PANTHER" id="PTHR47970">
    <property type="entry name" value="KINESIN-LIKE PROTEIN KIF11"/>
    <property type="match status" value="1"/>
</dbReference>
<evidence type="ECO:0000256" key="9">
    <source>
        <dbReference type="ARBA" id="ARBA00023175"/>
    </source>
</evidence>
<dbReference type="GO" id="GO:0005634">
    <property type="term" value="C:nucleus"/>
    <property type="evidence" value="ECO:0007669"/>
    <property type="project" value="TreeGrafter"/>
</dbReference>
<evidence type="ECO:0000256" key="1">
    <source>
        <dbReference type="ARBA" id="ARBA00004245"/>
    </source>
</evidence>
<keyword evidence="9 13" id="KW-0505">Motor protein</keyword>
<feature type="compositionally biased region" description="Low complexity" evidence="15">
    <location>
        <begin position="1081"/>
        <end position="1098"/>
    </location>
</feature>
<sequence length="1157" mass="127972">MASRRPTTRIKPSTLPPAQSQHRIRPAAKELHTQNAPNSTAPGFAKTSESAGSNIQVIIRCRNRSDREVHENTPIIVTSNGAKSKEISIETGTPQSSLGVVTLPPLRTYPFDLVFGPEADQAMIYHDVVSPMLEEVVAGYNCTLFAYGQTGTGKTYTMNGDLNPTPMGNPSPNAGMIPRTLFRLFHSLEKSKLDYSVKISYVELYNEELRDLLASELTPLAGSTQPMGFGGKDKAADGLKIFDEASKKGAFIQGLEEIAVKDCKHALTLLTKGSERRQIAATRFNDHSSRSHSIFSITVHVKETSNVGDDLLKVGKLNLVDLAGSENIGRSGAENKRAREAGMINQSLLTLGRVINALVDNAQHVPYRESKLTRLLQDSLGGRTKTCIIATISPARSNLEETLSTLDYALRAKSIRNKPEVNQRMTRNGLLKEYIAEIEQLKADLLAAREKSGIFLTEERWNQISAEQELHQTELQEAKKQIGLIESQMRAVREEFEQSIGLLMKRDEELAVTKGKLEHTKETLSHTEGRLQETTSMLDEEIIVRSAHQDTELKLNLVAKNLKDVATESLRDIGGLFEKLDRTSGVLKSNIGVVSTCESTIASLTEAVSAKLDNLHKSTTDATIKLQSLAKEAATSNIDKLSTYSRMISEQLICIRSTLDTIQEKNEVEDEALQAIQVSLSEMQKTLKDEFIFWSTNLTSTSSVICEDLQEFSQKGMTTVEEALGDVHAVLDSILHDIQQYIKDVLSSLEQSQRLANNAAQAEITHLRQQNENLIQILKEEKIKADLAKEMVMHRMSELLDVFMNEQYSRMEINMDGLRDNNRKAETALGSYLQQQTALIGDISDSGNSLRTTLQSQGESTKRTRDGAFKALSQTRSTMKEKTQALQYKLSSSIASHTAWTTEQTTQHGVSASDAFEQYRGTKRTRLEAIDTLGRDMKTFNGRLGEGLMSSSENLRTAFNDITTQASSLLGSSSNYNGSLNNDLDTLRIAHRKLIEQGTRPDVSTGSTPRKKTWEYVDHWDLTEHRQELLQRKANEMGLAPKRNEILSASMTSQPENEYAQGGESTGVNSMQAPSTVDQARSPTPSSSSRSSTTHDSSVTQASSVELVARNKIKESLQHTNKRVSSVGGAPLVSRPPPLVESRLKNAASRRSSRFAR</sequence>
<dbReference type="InterPro" id="IPR019821">
    <property type="entry name" value="Kinesin_motor_CS"/>
</dbReference>
<accession>A0A8H7F6D7</accession>
<dbReference type="EMBL" id="JABXXO010000004">
    <property type="protein sequence ID" value="KAF7778706.1"/>
    <property type="molecule type" value="Genomic_DNA"/>
</dbReference>
<feature type="compositionally biased region" description="Polar residues" evidence="15">
    <location>
        <begin position="33"/>
        <end position="49"/>
    </location>
</feature>
<dbReference type="Proteomes" id="UP000629468">
    <property type="component" value="Unassembled WGS sequence"/>
</dbReference>
<dbReference type="GO" id="GO:0005876">
    <property type="term" value="C:spindle microtubule"/>
    <property type="evidence" value="ECO:0007669"/>
    <property type="project" value="TreeGrafter"/>
</dbReference>
<keyword evidence="10" id="KW-0206">Cytoskeleton</keyword>
<keyword evidence="5 13" id="KW-0547">Nucleotide-binding</keyword>
<gene>
    <name evidence="17" type="ORF">Agabi119p4_3051</name>
</gene>